<dbReference type="EC" id="2.7.13.3" evidence="2"/>
<name>A0ABV7Y4Z6_9ACTN</name>
<dbReference type="InterPro" id="IPR036890">
    <property type="entry name" value="HATPase_C_sf"/>
</dbReference>
<evidence type="ECO:0000256" key="4">
    <source>
        <dbReference type="ARBA" id="ARBA00022679"/>
    </source>
</evidence>
<reference evidence="13" key="1">
    <citation type="journal article" date="2019" name="Int. J. Syst. Evol. Microbiol.">
        <title>The Global Catalogue of Microorganisms (GCM) 10K type strain sequencing project: providing services to taxonomists for standard genome sequencing and annotation.</title>
        <authorList>
            <consortium name="The Broad Institute Genomics Platform"/>
            <consortium name="The Broad Institute Genome Sequencing Center for Infectious Disease"/>
            <person name="Wu L."/>
            <person name="Ma J."/>
        </authorList>
    </citation>
    <scope>NUCLEOTIDE SEQUENCE [LARGE SCALE GENOMIC DNA]</scope>
    <source>
        <strain evidence="13">CGMCC 4.7241</strain>
    </source>
</reference>
<feature type="transmembrane region" description="Helical" evidence="9">
    <location>
        <begin position="20"/>
        <end position="38"/>
    </location>
</feature>
<comment type="caution">
    <text evidence="12">The sequence shown here is derived from an EMBL/GenBank/DDBJ whole genome shotgun (WGS) entry which is preliminary data.</text>
</comment>
<feature type="transmembrane region" description="Helical" evidence="9">
    <location>
        <begin position="142"/>
        <end position="161"/>
    </location>
</feature>
<keyword evidence="9" id="KW-1133">Transmembrane helix</keyword>
<dbReference type="PANTHER" id="PTHR24421:SF10">
    <property type="entry name" value="NITRATE_NITRITE SENSOR PROTEIN NARQ"/>
    <property type="match status" value="1"/>
</dbReference>
<keyword evidence="9" id="KW-0472">Membrane</keyword>
<protein>
    <recommendedName>
        <fullName evidence="2">histidine kinase</fullName>
        <ecNumber evidence="2">2.7.13.3</ecNumber>
    </recommendedName>
</protein>
<evidence type="ECO:0000256" key="5">
    <source>
        <dbReference type="ARBA" id="ARBA00022741"/>
    </source>
</evidence>
<dbReference type="PANTHER" id="PTHR24421">
    <property type="entry name" value="NITRATE/NITRITE SENSOR PROTEIN NARX-RELATED"/>
    <property type="match status" value="1"/>
</dbReference>
<evidence type="ECO:0000256" key="9">
    <source>
        <dbReference type="SAM" id="Phobius"/>
    </source>
</evidence>
<dbReference type="Gene3D" id="3.30.565.10">
    <property type="entry name" value="Histidine kinase-like ATPase, C-terminal domain"/>
    <property type="match status" value="1"/>
</dbReference>
<keyword evidence="4" id="KW-0808">Transferase</keyword>
<sequence>MWVATFLGTWWRTPPWRDRLALVLTLLIGALIYSSNLYAVVPSRLADLPVGWRFAIFAVACALQFWRASRPQVAFVGGVVVLAVDVLLGPTFPMFLVIGDLLYCVVLYGRREFARVVVVLTAVTSVTTAVAIATQVPDWRNALVTFLQVATVPLIPVWWALNVRQHRDIADAERIRAEQAVQIAELDRRAAVAAERARMARDLHDVIAGQLSAIAIQAEALLSTGANGVPPNFRTVLESVRQNSVSSLNEMRTMVGLLRAEDTGEDVDPHTSPPRLSELSRLLDSARAGGLDVQTDVDVGGPLATAVDLAAYRIVQEALTNALKHAPGSTVRVSVKREDDALIVEVVNPLARNVPASSNGSGLGLLHLRERAQAVGGTLAAGKLGDRWQVRAELPVEGRNP</sequence>
<organism evidence="12 13">
    <name type="scientific">Tenggerimyces flavus</name>
    <dbReference type="NCBI Taxonomy" id="1708749"/>
    <lineage>
        <taxon>Bacteria</taxon>
        <taxon>Bacillati</taxon>
        <taxon>Actinomycetota</taxon>
        <taxon>Actinomycetes</taxon>
        <taxon>Propionibacteriales</taxon>
        <taxon>Nocardioidaceae</taxon>
        <taxon>Tenggerimyces</taxon>
    </lineage>
</organism>
<dbReference type="RefSeq" id="WP_205120073.1">
    <property type="nucleotide sequence ID" value="NZ_JAFBCM010000001.1"/>
</dbReference>
<keyword evidence="7" id="KW-0067">ATP-binding</keyword>
<feature type="domain" description="Histidine kinase/HSP90-like ATPase" evidence="10">
    <location>
        <begin position="310"/>
        <end position="395"/>
    </location>
</feature>
<comment type="catalytic activity">
    <reaction evidence="1">
        <text>ATP + protein L-histidine = ADP + protein N-phospho-L-histidine.</text>
        <dbReference type="EC" id="2.7.13.3"/>
    </reaction>
</comment>
<dbReference type="Gene3D" id="1.20.5.1930">
    <property type="match status" value="1"/>
</dbReference>
<evidence type="ECO:0000256" key="6">
    <source>
        <dbReference type="ARBA" id="ARBA00022777"/>
    </source>
</evidence>
<dbReference type="InterPro" id="IPR003594">
    <property type="entry name" value="HATPase_dom"/>
</dbReference>
<dbReference type="Proteomes" id="UP001595699">
    <property type="component" value="Unassembled WGS sequence"/>
</dbReference>
<accession>A0ABV7Y4Z6</accession>
<feature type="transmembrane region" description="Helical" evidence="9">
    <location>
        <begin position="113"/>
        <end position="136"/>
    </location>
</feature>
<evidence type="ECO:0000256" key="2">
    <source>
        <dbReference type="ARBA" id="ARBA00012438"/>
    </source>
</evidence>
<dbReference type="Pfam" id="PF02518">
    <property type="entry name" value="HATPase_c"/>
    <property type="match status" value="1"/>
</dbReference>
<keyword evidence="3" id="KW-0597">Phosphoprotein</keyword>
<feature type="domain" description="Signal transduction histidine kinase subgroup 3 dimerisation and phosphoacceptor" evidence="11">
    <location>
        <begin position="195"/>
        <end position="261"/>
    </location>
</feature>
<keyword evidence="9" id="KW-0812">Transmembrane</keyword>
<evidence type="ECO:0000259" key="11">
    <source>
        <dbReference type="Pfam" id="PF07730"/>
    </source>
</evidence>
<keyword evidence="13" id="KW-1185">Reference proteome</keyword>
<dbReference type="CDD" id="cd16917">
    <property type="entry name" value="HATPase_UhpB-NarQ-NarX-like"/>
    <property type="match status" value="1"/>
</dbReference>
<keyword evidence="5" id="KW-0547">Nucleotide-binding</keyword>
<evidence type="ECO:0000256" key="8">
    <source>
        <dbReference type="ARBA" id="ARBA00023012"/>
    </source>
</evidence>
<keyword evidence="6 12" id="KW-0418">Kinase</keyword>
<dbReference type="InterPro" id="IPR050482">
    <property type="entry name" value="Sensor_HK_TwoCompSys"/>
</dbReference>
<evidence type="ECO:0000313" key="13">
    <source>
        <dbReference type="Proteomes" id="UP001595699"/>
    </source>
</evidence>
<evidence type="ECO:0000259" key="10">
    <source>
        <dbReference type="Pfam" id="PF02518"/>
    </source>
</evidence>
<evidence type="ECO:0000256" key="3">
    <source>
        <dbReference type="ARBA" id="ARBA00022553"/>
    </source>
</evidence>
<proteinExistence type="predicted"/>
<dbReference type="Pfam" id="PF07730">
    <property type="entry name" value="HisKA_3"/>
    <property type="match status" value="1"/>
</dbReference>
<feature type="transmembrane region" description="Helical" evidence="9">
    <location>
        <begin position="50"/>
        <end position="67"/>
    </location>
</feature>
<feature type="transmembrane region" description="Helical" evidence="9">
    <location>
        <begin position="73"/>
        <end position="106"/>
    </location>
</feature>
<dbReference type="SUPFAM" id="SSF55874">
    <property type="entry name" value="ATPase domain of HSP90 chaperone/DNA topoisomerase II/histidine kinase"/>
    <property type="match status" value="1"/>
</dbReference>
<evidence type="ECO:0000313" key="12">
    <source>
        <dbReference type="EMBL" id="MFC3760108.1"/>
    </source>
</evidence>
<gene>
    <name evidence="12" type="ORF">ACFOUW_04620</name>
</gene>
<dbReference type="InterPro" id="IPR011712">
    <property type="entry name" value="Sig_transdc_His_kin_sub3_dim/P"/>
</dbReference>
<dbReference type="GO" id="GO:0016301">
    <property type="term" value="F:kinase activity"/>
    <property type="evidence" value="ECO:0007669"/>
    <property type="project" value="UniProtKB-KW"/>
</dbReference>
<evidence type="ECO:0000256" key="1">
    <source>
        <dbReference type="ARBA" id="ARBA00000085"/>
    </source>
</evidence>
<evidence type="ECO:0000256" key="7">
    <source>
        <dbReference type="ARBA" id="ARBA00022840"/>
    </source>
</evidence>
<dbReference type="EMBL" id="JBHRZH010000004">
    <property type="protein sequence ID" value="MFC3760108.1"/>
    <property type="molecule type" value="Genomic_DNA"/>
</dbReference>
<keyword evidence="8" id="KW-0902">Two-component regulatory system</keyword>